<evidence type="ECO:0000313" key="1">
    <source>
        <dbReference type="EMBL" id="CUX80016.1"/>
    </source>
</evidence>
<comment type="caution">
    <text evidence="1">The sequence shown here is derived from an EMBL/GenBank/DDBJ whole genome shotgun (WGS) entry which is preliminary data.</text>
</comment>
<accession>A0ABM9VR51</accession>
<proteinExistence type="predicted"/>
<keyword evidence="2" id="KW-1185">Reference proteome</keyword>
<reference evidence="1 2" key="1">
    <citation type="submission" date="2016-01" db="EMBL/GenBank/DDBJ databases">
        <authorList>
            <person name="Varghese N."/>
        </authorList>
    </citation>
    <scope>NUCLEOTIDE SEQUENCE [LARGE SCALE GENOMIC DNA]</scope>
    <source>
        <strain evidence="1 2">HL-91</strain>
    </source>
</reference>
<gene>
    <name evidence="1" type="ORF">Ga0058931_0721</name>
</gene>
<sequence>MAISLAKTPSAARPGITLVKRIHSSISSQPHPALYDLVRLLARAEARATLAKTECHFHD</sequence>
<organism evidence="1 2">
    <name type="scientific">Roseibaca calidilacus</name>
    <dbReference type="NCBI Taxonomy" id="1666912"/>
    <lineage>
        <taxon>Bacteria</taxon>
        <taxon>Pseudomonadati</taxon>
        <taxon>Pseudomonadota</taxon>
        <taxon>Alphaproteobacteria</taxon>
        <taxon>Rhodobacterales</taxon>
        <taxon>Paracoccaceae</taxon>
        <taxon>Roseinatronobacter</taxon>
    </lineage>
</organism>
<evidence type="ECO:0000313" key="2">
    <source>
        <dbReference type="Proteomes" id="UP000182045"/>
    </source>
</evidence>
<name>A0ABM9VR51_9RHOB</name>
<dbReference type="Proteomes" id="UP000182045">
    <property type="component" value="Unassembled WGS sequence"/>
</dbReference>
<protein>
    <submittedName>
        <fullName evidence="1">Uncharacterized protein</fullName>
    </submittedName>
</protein>
<dbReference type="EMBL" id="FBYC01000004">
    <property type="protein sequence ID" value="CUX80016.1"/>
    <property type="molecule type" value="Genomic_DNA"/>
</dbReference>